<protein>
    <submittedName>
        <fullName evidence="9">SusD, outer membrane protein</fullName>
    </submittedName>
</protein>
<evidence type="ECO:0000256" key="6">
    <source>
        <dbReference type="SAM" id="SignalP"/>
    </source>
</evidence>
<dbReference type="GO" id="GO:0009279">
    <property type="term" value="C:cell outer membrane"/>
    <property type="evidence" value="ECO:0007669"/>
    <property type="project" value="UniProtKB-SubCell"/>
</dbReference>
<keyword evidence="5" id="KW-0998">Cell outer membrane</keyword>
<feature type="domain" description="RagB/SusD" evidence="7">
    <location>
        <begin position="408"/>
        <end position="556"/>
    </location>
</feature>
<keyword evidence="10" id="KW-1185">Reference proteome</keyword>
<keyword evidence="3 6" id="KW-0732">Signal</keyword>
<sequence>MMKNIFKLFILGTGIASLTACSDFLDQTSPSEMTDETVFNSAAYTENALNKVYAGLTLDHTYGARIPLNFSTNSDIELVDGLDNTGSGNSVAVNERGAGNFNPSSSWTKLDDNWSECYEIIENANIVVEGIENSSLIAEGNSSRTKMLRYKGEALALRAMIYFDLIRNYGDVPMKFETTKSDGSNIYLPKTDRDAIMEHLITDLEEAIDYLPWAGESSYTTERITKGFAHGLLARIAMSYAGYSIRESSKAGEGYETLANSDATYPTQRPGAAKRTELYTKALTHLDAIIASGTHQLNPSIENEWYLINQQSLDQTYRENIFEVAHGLNYSGEMGYTVGVRLSGVTTTYGYGNSSGKIKLTAPFLWSFDKDDLRRDLTCATYEIKPGSSNEPVETMQSNSPFAIYVAKWDPRKMSDSWRTASKAATTKFGYGINWIVLRYADVLLMYAEALNELQGADVVGPTCGLTAREALLKVRSRSFDSSKQAAVTAYVNAISSGSDFFNALVDERAWELAGEAVRKYDLIRWGLLDSKITESKEQYMELITKAPASLYYKMKSSDANAIDMSSICWYEAPANVADYKSVTGWGGEDPTNGKNVAYLPYISWGLNRVVKNRHLLPLGATTISDSKGSLKNSYGFE</sequence>
<dbReference type="SUPFAM" id="SSF48452">
    <property type="entry name" value="TPR-like"/>
    <property type="match status" value="1"/>
</dbReference>
<evidence type="ECO:0000256" key="1">
    <source>
        <dbReference type="ARBA" id="ARBA00004442"/>
    </source>
</evidence>
<dbReference type="EMBL" id="BAJS01000006">
    <property type="protein sequence ID" value="GAK36406.1"/>
    <property type="molecule type" value="Genomic_DNA"/>
</dbReference>
<evidence type="ECO:0000313" key="10">
    <source>
        <dbReference type="Proteomes" id="UP000027601"/>
    </source>
</evidence>
<evidence type="ECO:0000313" key="9">
    <source>
        <dbReference type="EMBL" id="GAK36406.1"/>
    </source>
</evidence>
<name>A0A069D290_9BACE</name>
<accession>A0A069D290</accession>
<dbReference type="Gene3D" id="1.25.40.390">
    <property type="match status" value="1"/>
</dbReference>
<dbReference type="STRING" id="1121097.GCA_000428125_00704"/>
<keyword evidence="4" id="KW-0472">Membrane</keyword>
<dbReference type="PROSITE" id="PS51257">
    <property type="entry name" value="PROKAR_LIPOPROTEIN"/>
    <property type="match status" value="1"/>
</dbReference>
<dbReference type="InterPro" id="IPR012944">
    <property type="entry name" value="SusD_RagB_dom"/>
</dbReference>
<dbReference type="eggNOG" id="COG0702">
    <property type="taxonomic scope" value="Bacteria"/>
</dbReference>
<organism evidence="9 10">
    <name type="scientific">Bacteroides graminisolvens DSM 19988 = JCM 15093</name>
    <dbReference type="NCBI Taxonomy" id="1121097"/>
    <lineage>
        <taxon>Bacteria</taxon>
        <taxon>Pseudomonadati</taxon>
        <taxon>Bacteroidota</taxon>
        <taxon>Bacteroidia</taxon>
        <taxon>Bacteroidales</taxon>
        <taxon>Bacteroidaceae</taxon>
        <taxon>Bacteroides</taxon>
    </lineage>
</organism>
<comment type="caution">
    <text evidence="9">The sequence shown here is derived from an EMBL/GenBank/DDBJ whole genome shotgun (WGS) entry which is preliminary data.</text>
</comment>
<dbReference type="InterPro" id="IPR011990">
    <property type="entry name" value="TPR-like_helical_dom_sf"/>
</dbReference>
<dbReference type="Pfam" id="PF07980">
    <property type="entry name" value="SusD_RagB"/>
    <property type="match status" value="1"/>
</dbReference>
<evidence type="ECO:0000259" key="7">
    <source>
        <dbReference type="Pfam" id="PF07980"/>
    </source>
</evidence>
<feature type="domain" description="SusD-like N-terminal" evidence="8">
    <location>
        <begin position="23"/>
        <end position="236"/>
    </location>
</feature>
<reference evidence="9 10" key="1">
    <citation type="journal article" date="2015" name="Microbes Environ.">
        <title>Distribution and evolution of nitrogen fixation genes in the phylum bacteroidetes.</title>
        <authorList>
            <person name="Inoue J."/>
            <person name="Oshima K."/>
            <person name="Suda W."/>
            <person name="Sakamoto M."/>
            <person name="Iino T."/>
            <person name="Noda S."/>
            <person name="Hongoh Y."/>
            <person name="Hattori M."/>
            <person name="Ohkuma M."/>
        </authorList>
    </citation>
    <scope>NUCLEOTIDE SEQUENCE [LARGE SCALE GENOMIC DNA]</scope>
    <source>
        <strain evidence="9 10">JCM 15093</strain>
    </source>
</reference>
<proteinExistence type="inferred from homology"/>
<dbReference type="Proteomes" id="UP000027601">
    <property type="component" value="Unassembled WGS sequence"/>
</dbReference>
<dbReference type="AlphaFoldDB" id="A0A069D290"/>
<gene>
    <name evidence="9" type="ORF">JCM15093_1566</name>
</gene>
<dbReference type="InterPro" id="IPR033985">
    <property type="entry name" value="SusD-like_N"/>
</dbReference>
<comment type="subcellular location">
    <subcellularLocation>
        <location evidence="1">Cell outer membrane</location>
    </subcellularLocation>
</comment>
<evidence type="ECO:0000256" key="3">
    <source>
        <dbReference type="ARBA" id="ARBA00022729"/>
    </source>
</evidence>
<feature type="chain" id="PRO_5001662292" evidence="6">
    <location>
        <begin position="23"/>
        <end position="638"/>
    </location>
</feature>
<evidence type="ECO:0000259" key="8">
    <source>
        <dbReference type="Pfam" id="PF14322"/>
    </source>
</evidence>
<evidence type="ECO:0000256" key="2">
    <source>
        <dbReference type="ARBA" id="ARBA00006275"/>
    </source>
</evidence>
<feature type="signal peptide" evidence="6">
    <location>
        <begin position="1"/>
        <end position="22"/>
    </location>
</feature>
<evidence type="ECO:0000256" key="4">
    <source>
        <dbReference type="ARBA" id="ARBA00023136"/>
    </source>
</evidence>
<dbReference type="Pfam" id="PF14322">
    <property type="entry name" value="SusD-like_3"/>
    <property type="match status" value="1"/>
</dbReference>
<comment type="similarity">
    <text evidence="2">Belongs to the SusD family.</text>
</comment>
<evidence type="ECO:0000256" key="5">
    <source>
        <dbReference type="ARBA" id="ARBA00023237"/>
    </source>
</evidence>